<dbReference type="Proteomes" id="UP000230731">
    <property type="component" value="Unassembled WGS sequence"/>
</dbReference>
<reference evidence="2" key="1">
    <citation type="submission" date="2017-09" db="EMBL/GenBank/DDBJ databases">
        <title>Depth-based differentiation of microbial function through sediment-hosted aquifers and enrichment of novel symbionts in the deep terrestrial subsurface.</title>
        <authorList>
            <person name="Probst A.J."/>
            <person name="Ladd B."/>
            <person name="Jarett J.K."/>
            <person name="Geller-Mcgrath D.E."/>
            <person name="Sieber C.M.K."/>
            <person name="Emerson J.B."/>
            <person name="Anantharaman K."/>
            <person name="Thomas B.C."/>
            <person name="Malmstrom R."/>
            <person name="Stieglmeier M."/>
            <person name="Klingl A."/>
            <person name="Woyke T."/>
            <person name="Ryan C.M."/>
            <person name="Banfield J.F."/>
        </authorList>
    </citation>
    <scope>NUCLEOTIDE SEQUENCE [LARGE SCALE GENOMIC DNA]</scope>
</reference>
<evidence type="ECO:0000313" key="2">
    <source>
        <dbReference type="Proteomes" id="UP000230731"/>
    </source>
</evidence>
<comment type="caution">
    <text evidence="1">The sequence shown here is derived from an EMBL/GenBank/DDBJ whole genome shotgun (WGS) entry which is preliminary data.</text>
</comment>
<evidence type="ECO:0000313" key="1">
    <source>
        <dbReference type="EMBL" id="PIT98175.1"/>
    </source>
</evidence>
<gene>
    <name evidence="1" type="ORF">COT71_02055</name>
</gene>
<organism evidence="1 2">
    <name type="scientific">Candidatus Andersenbacteria bacterium CG10_big_fil_rev_8_21_14_0_10_54_11</name>
    <dbReference type="NCBI Taxonomy" id="1974485"/>
    <lineage>
        <taxon>Bacteria</taxon>
        <taxon>Candidatus Anderseniibacteriota</taxon>
    </lineage>
</organism>
<evidence type="ECO:0008006" key="3">
    <source>
        <dbReference type="Google" id="ProtNLM"/>
    </source>
</evidence>
<proteinExistence type="predicted"/>
<dbReference type="InterPro" id="IPR011055">
    <property type="entry name" value="Dup_hybrid_motif"/>
</dbReference>
<protein>
    <recommendedName>
        <fullName evidence="3">Peptidase M23 domain-containing protein</fullName>
    </recommendedName>
</protein>
<dbReference type="CDD" id="cd12797">
    <property type="entry name" value="M23_peptidase"/>
    <property type="match status" value="1"/>
</dbReference>
<sequence>MRYILPVDRPRQGFTHRQRSFLWPQGHPGVDLLPTIPRDQQPVKAASDGTKIANVGGICQGFDWKDDQGKYHRYCHVQPYKQNGERMQTGEVVGHMVAKGMIFPRGTTHLHWATALDRFFRKLIDPLSLLTEKPLIERVNEALRVRGDDPARSVGTLTLSKWWQNRVARGEIADFEDLKNKIAWHQQNKRYPHDI</sequence>
<dbReference type="Gene3D" id="2.70.70.10">
    <property type="entry name" value="Glucose Permease (Domain IIA)"/>
    <property type="match status" value="1"/>
</dbReference>
<name>A0A2M6WZI9_9BACT</name>
<dbReference type="AlphaFoldDB" id="A0A2M6WZI9"/>
<dbReference type="EMBL" id="PEZP01000025">
    <property type="protein sequence ID" value="PIT98175.1"/>
    <property type="molecule type" value="Genomic_DNA"/>
</dbReference>
<accession>A0A2M6WZI9</accession>